<evidence type="ECO:0000313" key="9">
    <source>
        <dbReference type="Proteomes" id="UP000023541"/>
    </source>
</evidence>
<feature type="transmembrane region" description="Helical" evidence="6">
    <location>
        <begin position="12"/>
        <end position="29"/>
    </location>
</feature>
<dbReference type="eggNOG" id="COG0398">
    <property type="taxonomic scope" value="Bacteria"/>
</dbReference>
<feature type="transmembrane region" description="Helical" evidence="6">
    <location>
        <begin position="161"/>
        <end position="185"/>
    </location>
</feature>
<name>A0A023BZT4_9FLAO</name>
<accession>A0A023BZT4</accession>
<keyword evidence="4 6" id="KW-1133">Transmembrane helix</keyword>
<proteinExistence type="inferred from homology"/>
<dbReference type="RefSeq" id="WP_034238171.1">
    <property type="nucleotide sequence ID" value="NZ_AQRA01000001.1"/>
</dbReference>
<keyword evidence="5 6" id="KW-0472">Membrane</keyword>
<dbReference type="STRING" id="1317122.ATO12_02030"/>
<evidence type="ECO:0000259" key="7">
    <source>
        <dbReference type="Pfam" id="PF09335"/>
    </source>
</evidence>
<evidence type="ECO:0000256" key="2">
    <source>
        <dbReference type="ARBA" id="ARBA00022475"/>
    </source>
</evidence>
<dbReference type="Pfam" id="PF09335">
    <property type="entry name" value="VTT_dom"/>
    <property type="match status" value="1"/>
</dbReference>
<organism evidence="8 9">
    <name type="scientific">Aquimarina atlantica</name>
    <dbReference type="NCBI Taxonomy" id="1317122"/>
    <lineage>
        <taxon>Bacteria</taxon>
        <taxon>Pseudomonadati</taxon>
        <taxon>Bacteroidota</taxon>
        <taxon>Flavobacteriia</taxon>
        <taxon>Flavobacteriales</taxon>
        <taxon>Flavobacteriaceae</taxon>
        <taxon>Aquimarina</taxon>
    </lineage>
</organism>
<dbReference type="AlphaFoldDB" id="A0A023BZT4"/>
<dbReference type="InterPro" id="IPR015414">
    <property type="entry name" value="TMEM64"/>
</dbReference>
<evidence type="ECO:0000256" key="6">
    <source>
        <dbReference type="RuleBase" id="RU366058"/>
    </source>
</evidence>
<evidence type="ECO:0000256" key="5">
    <source>
        <dbReference type="ARBA" id="ARBA00023136"/>
    </source>
</evidence>
<evidence type="ECO:0000256" key="3">
    <source>
        <dbReference type="ARBA" id="ARBA00022692"/>
    </source>
</evidence>
<dbReference type="EMBL" id="AQRA01000001">
    <property type="protein sequence ID" value="EZH75587.1"/>
    <property type="molecule type" value="Genomic_DNA"/>
</dbReference>
<dbReference type="OrthoDB" id="7059021at2"/>
<dbReference type="GO" id="GO:0005886">
    <property type="term" value="C:plasma membrane"/>
    <property type="evidence" value="ECO:0007669"/>
    <property type="project" value="UniProtKB-SubCell"/>
</dbReference>
<dbReference type="PANTHER" id="PTHR12677">
    <property type="entry name" value="GOLGI APPARATUS MEMBRANE PROTEIN TVP38-RELATED"/>
    <property type="match status" value="1"/>
</dbReference>
<dbReference type="Proteomes" id="UP000023541">
    <property type="component" value="Unassembled WGS sequence"/>
</dbReference>
<keyword evidence="2 6" id="KW-1003">Cell membrane</keyword>
<feature type="transmembrane region" description="Helical" evidence="6">
    <location>
        <begin position="80"/>
        <end position="101"/>
    </location>
</feature>
<evidence type="ECO:0000313" key="8">
    <source>
        <dbReference type="EMBL" id="EZH75587.1"/>
    </source>
</evidence>
<protein>
    <recommendedName>
        <fullName evidence="6">TVP38/TMEM64 family membrane protein</fullName>
    </recommendedName>
</protein>
<sequence>MSSKLQHIIKYTWIGLVALCLLIYFIYPAQFTKEKIASFVGQFHKYAWMAYFLIHVVRGFILLPSTPLIFAGVLLFPDNLVWVLVISLLGILTSSLLIYFFSNTLGFSKVFEKNNTKFNLIENRLLSKNGYLYIILWSFLPIVPTDLICYLSGAIKIKIPVFIASILLGELVLCSIYIFGSAFIIN</sequence>
<dbReference type="InterPro" id="IPR032816">
    <property type="entry name" value="VTT_dom"/>
</dbReference>
<comment type="caution">
    <text evidence="8">The sequence shown here is derived from an EMBL/GenBank/DDBJ whole genome shotgun (WGS) entry which is preliminary data.</text>
</comment>
<keyword evidence="3 6" id="KW-0812">Transmembrane</keyword>
<dbReference type="PANTHER" id="PTHR12677:SF59">
    <property type="entry name" value="GOLGI APPARATUS MEMBRANE PROTEIN TVP38-RELATED"/>
    <property type="match status" value="1"/>
</dbReference>
<feature type="transmembrane region" description="Helical" evidence="6">
    <location>
        <begin position="130"/>
        <end position="149"/>
    </location>
</feature>
<comment type="subcellular location">
    <subcellularLocation>
        <location evidence="1 6">Cell membrane</location>
        <topology evidence="1 6">Multi-pass membrane protein</topology>
    </subcellularLocation>
</comment>
<evidence type="ECO:0000256" key="1">
    <source>
        <dbReference type="ARBA" id="ARBA00004651"/>
    </source>
</evidence>
<feature type="domain" description="VTT" evidence="7">
    <location>
        <begin position="63"/>
        <end position="180"/>
    </location>
</feature>
<evidence type="ECO:0000256" key="4">
    <source>
        <dbReference type="ARBA" id="ARBA00022989"/>
    </source>
</evidence>
<reference evidence="8 9" key="1">
    <citation type="submission" date="2014-04" db="EMBL/GenBank/DDBJ databases">
        <title>Aquimarina sp. 22II-S11-z7 Genome Sequencing.</title>
        <authorList>
            <person name="Lai Q."/>
        </authorList>
    </citation>
    <scope>NUCLEOTIDE SEQUENCE [LARGE SCALE GENOMIC DNA]</scope>
    <source>
        <strain evidence="8 9">22II-S11-z7</strain>
    </source>
</reference>
<comment type="similarity">
    <text evidence="6">Belongs to the TVP38/TMEM64 family.</text>
</comment>
<keyword evidence="9" id="KW-1185">Reference proteome</keyword>
<gene>
    <name evidence="8" type="ORF">ATO12_02030</name>
</gene>
<feature type="transmembrane region" description="Helical" evidence="6">
    <location>
        <begin position="49"/>
        <end position="73"/>
    </location>
</feature>